<reference evidence="1 2" key="1">
    <citation type="journal article" date="2019" name="Philos. Trans. R. Soc. Lond., B, Biol. Sci.">
        <title>Ant behaviour and brain gene expression of defending hosts depend on the ecological success of the intruding social parasite.</title>
        <authorList>
            <person name="Kaur R."/>
            <person name="Stoldt M."/>
            <person name="Jongepier E."/>
            <person name="Feldmeyer B."/>
            <person name="Menzel F."/>
            <person name="Bornberg-Bauer E."/>
            <person name="Foitzik S."/>
        </authorList>
    </citation>
    <scope>NUCLEOTIDE SEQUENCE [LARGE SCALE GENOMIC DNA]</scope>
    <source>
        <tissue evidence="1">Whole body</tissue>
    </source>
</reference>
<feature type="non-terminal residue" evidence="1">
    <location>
        <position position="60"/>
    </location>
</feature>
<dbReference type="Proteomes" id="UP000310200">
    <property type="component" value="Unassembled WGS sequence"/>
</dbReference>
<dbReference type="AlphaFoldDB" id="A0A4S2KTK4"/>
<evidence type="ECO:0000313" key="2">
    <source>
        <dbReference type="Proteomes" id="UP000310200"/>
    </source>
</evidence>
<proteinExistence type="predicted"/>
<dbReference type="EMBL" id="QBLH01001083">
    <property type="protein sequence ID" value="TGZ53191.1"/>
    <property type="molecule type" value="Genomic_DNA"/>
</dbReference>
<comment type="caution">
    <text evidence="1">The sequence shown here is derived from an EMBL/GenBank/DDBJ whole genome shotgun (WGS) entry which is preliminary data.</text>
</comment>
<accession>A0A4S2KTK4</accession>
<name>A0A4S2KTK4_9HYME</name>
<organism evidence="1 2">
    <name type="scientific">Temnothorax longispinosus</name>
    <dbReference type="NCBI Taxonomy" id="300112"/>
    <lineage>
        <taxon>Eukaryota</taxon>
        <taxon>Metazoa</taxon>
        <taxon>Ecdysozoa</taxon>
        <taxon>Arthropoda</taxon>
        <taxon>Hexapoda</taxon>
        <taxon>Insecta</taxon>
        <taxon>Pterygota</taxon>
        <taxon>Neoptera</taxon>
        <taxon>Endopterygota</taxon>
        <taxon>Hymenoptera</taxon>
        <taxon>Apocrita</taxon>
        <taxon>Aculeata</taxon>
        <taxon>Formicoidea</taxon>
        <taxon>Formicidae</taxon>
        <taxon>Myrmicinae</taxon>
        <taxon>Temnothorax</taxon>
    </lineage>
</organism>
<sequence>MQLLFNVYARLLANQVAPPECRATQLGRENNDCWVRYKLSVVVAPGETFNPEAVSYTHLD</sequence>
<protein>
    <submittedName>
        <fullName evidence="1">Uncharacterized protein</fullName>
    </submittedName>
</protein>
<keyword evidence="2" id="KW-1185">Reference proteome</keyword>
<evidence type="ECO:0000313" key="1">
    <source>
        <dbReference type="EMBL" id="TGZ53191.1"/>
    </source>
</evidence>
<gene>
    <name evidence="1" type="ORF">DBV15_01625</name>
</gene>